<comment type="caution">
    <text evidence="1">The sequence shown here is derived from an EMBL/GenBank/DDBJ whole genome shotgun (WGS) entry which is preliminary data.</text>
</comment>
<keyword evidence="2" id="KW-1185">Reference proteome</keyword>
<organism evidence="1 2">
    <name type="scientific">Palleniella muris</name>
    <dbReference type="NCBI Taxonomy" id="3038145"/>
    <lineage>
        <taxon>Bacteria</taxon>
        <taxon>Pseudomonadati</taxon>
        <taxon>Bacteroidota</taxon>
        <taxon>Bacteroidia</taxon>
        <taxon>Bacteroidales</taxon>
        <taxon>Prevotellaceae</taxon>
        <taxon>Palleniella</taxon>
    </lineage>
</organism>
<dbReference type="Proteomes" id="UP000308886">
    <property type="component" value="Unassembled WGS sequence"/>
</dbReference>
<dbReference type="EMBL" id="SRZC01000015">
    <property type="protein sequence ID" value="TGX81609.1"/>
    <property type="molecule type" value="Genomic_DNA"/>
</dbReference>
<evidence type="ECO:0000313" key="1">
    <source>
        <dbReference type="EMBL" id="TGX81609.1"/>
    </source>
</evidence>
<name>A0AC61QP76_9BACT</name>
<proteinExistence type="predicted"/>
<sequence length="1153" mass="131156">MYTLKEDEVAGWNRSLILRNINFPNQLKDELIALLSKASVILAIVFVCVGLQGCSTQKNTSASRWWHGFNARYNTYFNGSQAYIEGSLEKENGNKDNYTEMLPLYYVGNKASRELGKSNFETAVTKAQKAIKQHSIKKRPQWTKSRKKTERDIEWLNRREYNPFLWKAWMLMGRSQFHIGAFDEAAATFSYMSRLYRTQPAIYGKARAWLAKCYIEQDWLYDAEDVIRNMSRDSIDWRARKEWDYTLADYYLRTGDLEQSAVYLRKVIRHEMRSKQRSREWYILGQVYAALGKGTEAYDAFRRCIRQNPPYELEFNARIAMTEVLPHNQAKSKIGKLKAMARSDKNAEYLDQVYYAMGNVYLAEKDTINAIAAYEKGNREATRSGIEKGVLLLHLGDLYWAVEKFGDARRCYGEAIGLLDKDRPDYEQLAERSKILDILAPHTDNIHLQDSLQSLAKMNEKERNAAIDRVIEALKKKEKEERLNKLEEEAQKNAAQGNVAGNTTQKTPQSPAFGQASTFYFYNPMAVQQGKQLFFRQWGKRENADDWQRANKTVVASASWENEGEAGMDSDSVGVAGTDSVAAGDDMAEKSDSAALDPHKREYYLAQIPFTEEQLAASNQILSDALFNAGVIFKDKLDNLPLSEKELKRLTRDFPDFEKNDELYYHLFLLYSRKGDFSEAGIYRSLLAERYADSQWSKIVNDPNFVDNMRYGTHKEDSLYAETYEAFKADDFVTMSRNSRVSEQRYPLGAHRDKFLFVGGMTRLNQGDADSCLHAMERVVGEYPQSEVSPLAGMIINGVKAGRKLRGAKFDIANIWDYRSTVLTEDADTTVSFSANPDEEFIFLMTYNPDSLNENQLLYSLAKYNFTSYLVRNFDIEIENFSDMHRLAVSGFRNFGEALVYARELYRNTSIMTIAKGSRNVVISRTNLPLLGAQFSYNDYDKFYSEHFAPLPRPSIAVLEEQTVSPEQYDPELTPDSDKKDDSEDEETSPATGEDDGIIVPEDVPAENETTEIVTDAATETPATEEAPNNDDGIIVPVEQPSPESGQSQEIQDSPSTEIKNDDAVPEDSTGNEGVVVTQPKENPAKAETPVNTVTEKTQQQQNNGNTVRMDINSDILEIIDEDAVKNDTPSNSGKVSKEPVENDDEYFDFDGF</sequence>
<accession>A0AC61QP76</accession>
<reference evidence="1" key="1">
    <citation type="submission" date="2019-04" db="EMBL/GenBank/DDBJ databases">
        <title>Microbes associate with the intestines of laboratory mice.</title>
        <authorList>
            <person name="Navarre W."/>
            <person name="Wong E."/>
            <person name="Huang K."/>
            <person name="Tropini C."/>
            <person name="Ng K."/>
            <person name="Yu B."/>
        </authorList>
    </citation>
    <scope>NUCLEOTIDE SEQUENCE</scope>
    <source>
        <strain evidence="1">NM73_A23</strain>
    </source>
</reference>
<protein>
    <submittedName>
        <fullName evidence="1">Tetratricopeptide repeat protein</fullName>
    </submittedName>
</protein>
<evidence type="ECO:0000313" key="2">
    <source>
        <dbReference type="Proteomes" id="UP000308886"/>
    </source>
</evidence>
<gene>
    <name evidence="1" type="ORF">E5358_09625</name>
</gene>